<dbReference type="AlphaFoldDB" id="A0AAE0XMT8"/>
<comment type="caution">
    <text evidence="1">The sequence shown here is derived from an EMBL/GenBank/DDBJ whole genome shotgun (WGS) entry which is preliminary data.</text>
</comment>
<proteinExistence type="predicted"/>
<evidence type="ECO:0000313" key="1">
    <source>
        <dbReference type="EMBL" id="KAK3696936.1"/>
    </source>
</evidence>
<evidence type="ECO:0000313" key="2">
    <source>
        <dbReference type="Proteomes" id="UP001283361"/>
    </source>
</evidence>
<sequence>MKSSDGSETKCLAASAYSVFFASVRPQLASLTLTHHESQNTRTAGARPFYCLPSLSLNAAARPLPRALVRWSCLNLSVGMGRRRQREGKSLLDFRLL</sequence>
<gene>
    <name evidence="1" type="ORF">RRG08_023130</name>
</gene>
<accession>A0AAE0XMT8</accession>
<organism evidence="1 2">
    <name type="scientific">Elysia crispata</name>
    <name type="common">lettuce slug</name>
    <dbReference type="NCBI Taxonomy" id="231223"/>
    <lineage>
        <taxon>Eukaryota</taxon>
        <taxon>Metazoa</taxon>
        <taxon>Spiralia</taxon>
        <taxon>Lophotrochozoa</taxon>
        <taxon>Mollusca</taxon>
        <taxon>Gastropoda</taxon>
        <taxon>Heterobranchia</taxon>
        <taxon>Euthyneura</taxon>
        <taxon>Panpulmonata</taxon>
        <taxon>Sacoglossa</taxon>
        <taxon>Placobranchoidea</taxon>
        <taxon>Plakobranchidae</taxon>
        <taxon>Elysia</taxon>
    </lineage>
</organism>
<protein>
    <submittedName>
        <fullName evidence="1">Uncharacterized protein</fullName>
    </submittedName>
</protein>
<dbReference type="Proteomes" id="UP001283361">
    <property type="component" value="Unassembled WGS sequence"/>
</dbReference>
<reference evidence="1" key="1">
    <citation type="journal article" date="2023" name="G3 (Bethesda)">
        <title>A reference genome for the long-term kleptoplast-retaining sea slug Elysia crispata morphotype clarki.</title>
        <authorList>
            <person name="Eastman K.E."/>
            <person name="Pendleton A.L."/>
            <person name="Shaikh M.A."/>
            <person name="Suttiyut T."/>
            <person name="Ogas R."/>
            <person name="Tomko P."/>
            <person name="Gavelis G."/>
            <person name="Widhalm J.R."/>
            <person name="Wisecaver J.H."/>
        </authorList>
    </citation>
    <scope>NUCLEOTIDE SEQUENCE</scope>
    <source>
        <strain evidence="1">ECLA1</strain>
    </source>
</reference>
<name>A0AAE0XMT8_9GAST</name>
<keyword evidence="2" id="KW-1185">Reference proteome</keyword>
<dbReference type="EMBL" id="JAWDGP010008026">
    <property type="protein sequence ID" value="KAK3696936.1"/>
    <property type="molecule type" value="Genomic_DNA"/>
</dbReference>